<evidence type="ECO:0000256" key="1">
    <source>
        <dbReference type="ARBA" id="ARBA00022737"/>
    </source>
</evidence>
<dbReference type="Gene3D" id="1.25.10.10">
    <property type="entry name" value="Leucine-rich Repeat Variant"/>
    <property type="match status" value="1"/>
</dbReference>
<keyword evidence="2" id="KW-0833">Ubl conjugation pathway</keyword>
<dbReference type="InterPro" id="IPR016024">
    <property type="entry name" value="ARM-type_fold"/>
</dbReference>
<protein>
    <submittedName>
        <fullName evidence="3">Cullin-associated NEDD8-dissociated protein 1</fullName>
    </submittedName>
</protein>
<dbReference type="InterPro" id="IPR039852">
    <property type="entry name" value="CAND1/CAND2"/>
</dbReference>
<reference evidence="4" key="1">
    <citation type="submission" date="2024-07" db="EMBL/GenBank/DDBJ databases">
        <title>Two chromosome-level genome assemblies of Korean endemic species Abeliophyllum distichum and Forsythia ovata (Oleaceae).</title>
        <authorList>
            <person name="Jang H."/>
        </authorList>
    </citation>
    <scope>NUCLEOTIDE SEQUENCE [LARGE SCALE GENOMIC DNA]</scope>
</reference>
<evidence type="ECO:0000313" key="4">
    <source>
        <dbReference type="Proteomes" id="UP001604277"/>
    </source>
</evidence>
<organism evidence="3 4">
    <name type="scientific">Forsythia ovata</name>
    <dbReference type="NCBI Taxonomy" id="205694"/>
    <lineage>
        <taxon>Eukaryota</taxon>
        <taxon>Viridiplantae</taxon>
        <taxon>Streptophyta</taxon>
        <taxon>Embryophyta</taxon>
        <taxon>Tracheophyta</taxon>
        <taxon>Spermatophyta</taxon>
        <taxon>Magnoliopsida</taxon>
        <taxon>eudicotyledons</taxon>
        <taxon>Gunneridae</taxon>
        <taxon>Pentapetalae</taxon>
        <taxon>asterids</taxon>
        <taxon>lamiids</taxon>
        <taxon>Lamiales</taxon>
        <taxon>Oleaceae</taxon>
        <taxon>Forsythieae</taxon>
        <taxon>Forsythia</taxon>
    </lineage>
</organism>
<dbReference type="SUPFAM" id="SSF48371">
    <property type="entry name" value="ARM repeat"/>
    <property type="match status" value="1"/>
</dbReference>
<name>A0ABD1WJE8_9LAMI</name>
<sequence length="181" mass="20212">MVQQQRRKDYNDNLSSRKAFDRPDLNWWSGGGGVGGGRVSAVFALLCLGEIGKRKDLSSHTHIENIVIESFQSPFEEIKSAVSYALGNIVVGNLPKYLPFILDKIDNQQKKQYPLLHSLKEVIVRQYVDKAEFDDSSVEKITSLLFNHCESDEEGVRNVVAECLGKIALIEPGKLVPALKP</sequence>
<dbReference type="PANTHER" id="PTHR12696">
    <property type="entry name" value="TIP120"/>
    <property type="match status" value="1"/>
</dbReference>
<evidence type="ECO:0000313" key="3">
    <source>
        <dbReference type="EMBL" id="KAL2549810.1"/>
    </source>
</evidence>
<dbReference type="InterPro" id="IPR011989">
    <property type="entry name" value="ARM-like"/>
</dbReference>
<dbReference type="Proteomes" id="UP001604277">
    <property type="component" value="Unassembled WGS sequence"/>
</dbReference>
<dbReference type="AlphaFoldDB" id="A0ABD1WJE8"/>
<keyword evidence="4" id="KW-1185">Reference proteome</keyword>
<keyword evidence="1" id="KW-0677">Repeat</keyword>
<proteinExistence type="predicted"/>
<comment type="caution">
    <text evidence="3">The sequence shown here is derived from an EMBL/GenBank/DDBJ whole genome shotgun (WGS) entry which is preliminary data.</text>
</comment>
<gene>
    <name evidence="3" type="ORF">Fot_11340</name>
</gene>
<dbReference type="EMBL" id="JBFOLJ010000003">
    <property type="protein sequence ID" value="KAL2549810.1"/>
    <property type="molecule type" value="Genomic_DNA"/>
</dbReference>
<evidence type="ECO:0000256" key="2">
    <source>
        <dbReference type="ARBA" id="ARBA00022786"/>
    </source>
</evidence>
<accession>A0ABD1WJE8</accession>